<comment type="caution">
    <text evidence="1">The sequence shown here is derived from an EMBL/GenBank/DDBJ whole genome shotgun (WGS) entry which is preliminary data.</text>
</comment>
<keyword evidence="2" id="KW-1185">Reference proteome</keyword>
<name>A0ACC1NVF0_9HYPO</name>
<sequence>MANPATILSLMVLLGFVAATQTCCADLQQALGTQVSFPDQFQYQLTESSYNALQEADLKPTCILRPNTANDVARAVSILSTPKVYRKCHFAIKGGGHNAGIGFANINDGVTIDMASLSSVSLSSDQTVALVGAGGKWVDVYAYLNTFNLTVAGGRNGNVGVGGLLVGGGISHFSPRVGWACDNVVNFEVVLGNGSLVSANPNINPDLYLALKGGANNLGVVTRFDLATFPQGNISSTLLVSDGSQAPAILKAFTDITTRPEFDIHTSLVTTPIYNSETKAWSIINIAVYTEPVENPPVFAELFSIPNLSRQITIGSVSAISNETERPASNTLFATATFKPSLQLMLEMFDIMDKYFSAFTAPSGSVQWVVGFEPLVAGLIQPSRGVQANLFGLDSKNIGFILLLSPTWSDAASTDAVQEAAREVLGLLETHAESRGLLQKFQYLNYAAPYQQPLESFGGNKLQFLRKVSSKYDSGRVFQDQVPGGFKLWQ</sequence>
<reference evidence="1" key="1">
    <citation type="submission" date="2022-08" db="EMBL/GenBank/DDBJ databases">
        <title>Genome Sequence of Lecanicillium fungicola.</title>
        <authorList>
            <person name="Buettner E."/>
        </authorList>
    </citation>
    <scope>NUCLEOTIDE SEQUENCE</scope>
    <source>
        <strain evidence="1">Babe33</strain>
    </source>
</reference>
<accession>A0ACC1NVF0</accession>
<evidence type="ECO:0000313" key="2">
    <source>
        <dbReference type="Proteomes" id="UP001143910"/>
    </source>
</evidence>
<dbReference type="EMBL" id="JANJQO010000037">
    <property type="protein sequence ID" value="KAJ2983270.1"/>
    <property type="molecule type" value="Genomic_DNA"/>
</dbReference>
<proteinExistence type="predicted"/>
<organism evidence="1 2">
    <name type="scientific">Zarea fungicola</name>
    <dbReference type="NCBI Taxonomy" id="93591"/>
    <lineage>
        <taxon>Eukaryota</taxon>
        <taxon>Fungi</taxon>
        <taxon>Dikarya</taxon>
        <taxon>Ascomycota</taxon>
        <taxon>Pezizomycotina</taxon>
        <taxon>Sordariomycetes</taxon>
        <taxon>Hypocreomycetidae</taxon>
        <taxon>Hypocreales</taxon>
        <taxon>Cordycipitaceae</taxon>
        <taxon>Zarea</taxon>
    </lineage>
</organism>
<gene>
    <name evidence="1" type="ORF">NQ176_g812</name>
</gene>
<protein>
    <submittedName>
        <fullName evidence="1">Uncharacterized protein</fullName>
    </submittedName>
</protein>
<dbReference type="Proteomes" id="UP001143910">
    <property type="component" value="Unassembled WGS sequence"/>
</dbReference>
<evidence type="ECO:0000313" key="1">
    <source>
        <dbReference type="EMBL" id="KAJ2983270.1"/>
    </source>
</evidence>